<evidence type="ECO:0000313" key="1">
    <source>
        <dbReference type="EMBL" id="RKW71863.1"/>
    </source>
</evidence>
<dbReference type="EMBL" id="QQXL01000001">
    <property type="protein sequence ID" value="RKW71863.1"/>
    <property type="molecule type" value="Genomic_DNA"/>
</dbReference>
<dbReference type="Pfam" id="PF24716">
    <property type="entry name" value="WapI"/>
    <property type="match status" value="1"/>
</dbReference>
<keyword evidence="2" id="KW-1185">Reference proteome</keyword>
<accession>A0A496PMU4</accession>
<sequence>MEGTGGESLNVQTAWADDEGHTLYLSVQGYEFPGTTDSQNPDSQWLNIGVRLTAPGFDSRFAEAALTLREAASLGAWWTSLAATAPGELPDPPLTLLDFHEPLLAFGLRSVDQDAVRLAIVLPQSDDEPRIPEAWPDVLEVEADREDLAEAATAWFTALEALPPRS</sequence>
<name>A0A496PMU4_9MICC</name>
<evidence type="ECO:0000313" key="2">
    <source>
        <dbReference type="Proteomes" id="UP000273119"/>
    </source>
</evidence>
<dbReference type="Proteomes" id="UP000273119">
    <property type="component" value="Unassembled WGS sequence"/>
</dbReference>
<protein>
    <submittedName>
        <fullName evidence="1">Uncharacterized protein</fullName>
    </submittedName>
</protein>
<dbReference type="InterPro" id="IPR056510">
    <property type="entry name" value="WapI"/>
</dbReference>
<dbReference type="AlphaFoldDB" id="A0A496PMU4"/>
<comment type="caution">
    <text evidence="1">The sequence shown here is derived from an EMBL/GenBank/DDBJ whole genome shotgun (WGS) entry which is preliminary data.</text>
</comment>
<proteinExistence type="predicted"/>
<gene>
    <name evidence="1" type="ORF">DWQ67_03270</name>
</gene>
<organism evidence="1 2">
    <name type="scientific">Galactobacter caseinivorans</name>
    <dbReference type="NCBI Taxonomy" id="2676123"/>
    <lineage>
        <taxon>Bacteria</taxon>
        <taxon>Bacillati</taxon>
        <taxon>Actinomycetota</taxon>
        <taxon>Actinomycetes</taxon>
        <taxon>Micrococcales</taxon>
        <taxon>Micrococcaceae</taxon>
        <taxon>Galactobacter</taxon>
    </lineage>
</organism>
<reference evidence="1 2" key="1">
    <citation type="submission" date="2018-07" db="EMBL/GenBank/DDBJ databases">
        <title>Arthrobacter sp. nov., isolated from raw cow's milk with high bacterial count.</title>
        <authorList>
            <person name="Hahne J."/>
            <person name="Isele D."/>
            <person name="Lipski A."/>
        </authorList>
    </citation>
    <scope>NUCLEOTIDE SEQUENCE [LARGE SCALE GENOMIC DNA]</scope>
    <source>
        <strain evidence="1 2">JZ R-183</strain>
    </source>
</reference>